<proteinExistence type="predicted"/>
<comment type="caution">
    <text evidence="2">The sequence shown here is derived from an EMBL/GenBank/DDBJ whole genome shotgun (WGS) entry which is preliminary data.</text>
</comment>
<evidence type="ECO:0000313" key="3">
    <source>
        <dbReference type="Proteomes" id="UP000316759"/>
    </source>
</evidence>
<dbReference type="OrthoDB" id="6284171at2759"/>
<keyword evidence="3" id="KW-1185">Reference proteome</keyword>
<dbReference type="SUPFAM" id="SSF50156">
    <property type="entry name" value="PDZ domain-like"/>
    <property type="match status" value="1"/>
</dbReference>
<dbReference type="STRING" id="46835.A0A504Z926"/>
<dbReference type="InterPro" id="IPR051971">
    <property type="entry name" value="E3_ubiquitin-PDZ_ligase"/>
</dbReference>
<accession>A0A504Z926</accession>
<feature type="region of interest" description="Disordered" evidence="1">
    <location>
        <begin position="32"/>
        <end position="52"/>
    </location>
</feature>
<protein>
    <recommendedName>
        <fullName evidence="4">PDZ domain-containing protein</fullName>
    </recommendedName>
</protein>
<name>A0A504Z926_FASGI</name>
<evidence type="ECO:0008006" key="4">
    <source>
        <dbReference type="Google" id="ProtNLM"/>
    </source>
</evidence>
<gene>
    <name evidence="2" type="ORF">FGIG_07160</name>
</gene>
<dbReference type="AlphaFoldDB" id="A0A504Z926"/>
<evidence type="ECO:0000256" key="1">
    <source>
        <dbReference type="SAM" id="MobiDB-lite"/>
    </source>
</evidence>
<evidence type="ECO:0000313" key="2">
    <source>
        <dbReference type="EMBL" id="TPP65740.1"/>
    </source>
</evidence>
<dbReference type="PANTHER" id="PTHR15545">
    <property type="entry name" value="PDZ DOMAIN CONTAINING RING FINGER PROTEIN 3, 4"/>
    <property type="match status" value="1"/>
</dbReference>
<sequence length="128" mass="13770">MVNGEDLRNATHDQAIQAFRQAKEPIIVEVARRGPSTDNSTSIRDPASADLPLHPSNEERLLQHTKTLSTGVQTDITAEEATLAAMAAAALTTEDIRAALSLRHSGVPSRCEADGHINSTKYWSLGLV</sequence>
<dbReference type="PANTHER" id="PTHR15545:SF8">
    <property type="entry name" value="SLO-INTERACTING PROTEIN 1"/>
    <property type="match status" value="1"/>
</dbReference>
<reference evidence="2 3" key="1">
    <citation type="submission" date="2019-04" db="EMBL/GenBank/DDBJ databases">
        <title>Annotation for the trematode Fasciola gigantica.</title>
        <authorList>
            <person name="Choi Y.-J."/>
        </authorList>
    </citation>
    <scope>NUCLEOTIDE SEQUENCE [LARGE SCALE GENOMIC DNA]</scope>
    <source>
        <strain evidence="2">Uganda_cow_1</strain>
    </source>
</reference>
<organism evidence="2 3">
    <name type="scientific">Fasciola gigantica</name>
    <name type="common">Giant liver fluke</name>
    <dbReference type="NCBI Taxonomy" id="46835"/>
    <lineage>
        <taxon>Eukaryota</taxon>
        <taxon>Metazoa</taxon>
        <taxon>Spiralia</taxon>
        <taxon>Lophotrochozoa</taxon>
        <taxon>Platyhelminthes</taxon>
        <taxon>Trematoda</taxon>
        <taxon>Digenea</taxon>
        <taxon>Plagiorchiida</taxon>
        <taxon>Echinostomata</taxon>
        <taxon>Echinostomatoidea</taxon>
        <taxon>Fasciolidae</taxon>
        <taxon>Fasciola</taxon>
    </lineage>
</organism>
<dbReference type="Gene3D" id="2.30.42.10">
    <property type="match status" value="1"/>
</dbReference>
<dbReference type="Proteomes" id="UP000316759">
    <property type="component" value="Unassembled WGS sequence"/>
</dbReference>
<dbReference type="EMBL" id="SUNJ01002748">
    <property type="protein sequence ID" value="TPP65740.1"/>
    <property type="molecule type" value="Genomic_DNA"/>
</dbReference>
<dbReference type="InterPro" id="IPR036034">
    <property type="entry name" value="PDZ_sf"/>
</dbReference>